<feature type="signal peptide" evidence="13">
    <location>
        <begin position="1"/>
        <end position="33"/>
    </location>
</feature>
<keyword evidence="2" id="KW-0245">EGF-like domain</keyword>
<dbReference type="PROSITE" id="PS00232">
    <property type="entry name" value="CADHERIN_1"/>
    <property type="match status" value="4"/>
</dbReference>
<evidence type="ECO:0000256" key="2">
    <source>
        <dbReference type="ARBA" id="ARBA00022536"/>
    </source>
</evidence>
<dbReference type="FunFam" id="2.60.40.60:FF:000020">
    <property type="entry name" value="Dachsous cadherin-related 1b"/>
    <property type="match status" value="1"/>
</dbReference>
<evidence type="ECO:0000256" key="12">
    <source>
        <dbReference type="PROSITE-ProRule" id="PRU00043"/>
    </source>
</evidence>
<feature type="domain" description="Cadherin" evidence="14">
    <location>
        <begin position="748"/>
        <end position="852"/>
    </location>
</feature>
<evidence type="ECO:0000256" key="8">
    <source>
        <dbReference type="ARBA" id="ARBA00022989"/>
    </source>
</evidence>
<dbReference type="FunFam" id="2.60.40.60:FF:000033">
    <property type="entry name" value="FAT atypical cadherin 1"/>
    <property type="match status" value="1"/>
</dbReference>
<keyword evidence="8" id="KW-1133">Transmembrane helix</keyword>
<keyword evidence="9" id="KW-0472">Membrane</keyword>
<name>A0AAD9JMT6_9ANNE</name>
<keyword evidence="10" id="KW-1015">Disulfide bond</keyword>
<comment type="subcellular location">
    <subcellularLocation>
        <location evidence="1">Membrane</location>
        <topology evidence="1">Single-pass membrane protein</topology>
    </subcellularLocation>
</comment>
<dbReference type="FunFam" id="2.60.40.60:FF:000064">
    <property type="entry name" value="FAT atypical cadherin 1"/>
    <property type="match status" value="1"/>
</dbReference>
<evidence type="ECO:0000256" key="13">
    <source>
        <dbReference type="SAM" id="SignalP"/>
    </source>
</evidence>
<dbReference type="Pfam" id="PF00028">
    <property type="entry name" value="Cadherin"/>
    <property type="match status" value="7"/>
</dbReference>
<keyword evidence="4 13" id="KW-0732">Signal</keyword>
<dbReference type="FunFam" id="2.60.40.60:FF:000015">
    <property type="entry name" value="FAT atypical cadherin 1"/>
    <property type="match status" value="2"/>
</dbReference>
<feature type="domain" description="Cadherin" evidence="14">
    <location>
        <begin position="605"/>
        <end position="695"/>
    </location>
</feature>
<dbReference type="GO" id="GO:0005886">
    <property type="term" value="C:plasma membrane"/>
    <property type="evidence" value="ECO:0007669"/>
    <property type="project" value="UniProtKB-SubCell"/>
</dbReference>
<evidence type="ECO:0000256" key="3">
    <source>
        <dbReference type="ARBA" id="ARBA00022692"/>
    </source>
</evidence>
<feature type="domain" description="Cadherin" evidence="14">
    <location>
        <begin position="957"/>
        <end position="1062"/>
    </location>
</feature>
<dbReference type="GO" id="GO:0009887">
    <property type="term" value="P:animal organ morphogenesis"/>
    <property type="evidence" value="ECO:0007669"/>
    <property type="project" value="UniProtKB-ARBA"/>
</dbReference>
<evidence type="ECO:0000256" key="4">
    <source>
        <dbReference type="ARBA" id="ARBA00022729"/>
    </source>
</evidence>
<dbReference type="EMBL" id="JAODUP010000242">
    <property type="protein sequence ID" value="KAK2155345.1"/>
    <property type="molecule type" value="Genomic_DNA"/>
</dbReference>
<feature type="domain" description="Cadherin" evidence="14">
    <location>
        <begin position="853"/>
        <end position="956"/>
    </location>
</feature>
<dbReference type="InterPro" id="IPR015919">
    <property type="entry name" value="Cadherin-like_sf"/>
</dbReference>
<dbReference type="PRINTS" id="PR00205">
    <property type="entry name" value="CADHERIN"/>
</dbReference>
<organism evidence="15 16">
    <name type="scientific">Paralvinella palmiformis</name>
    <dbReference type="NCBI Taxonomy" id="53620"/>
    <lineage>
        <taxon>Eukaryota</taxon>
        <taxon>Metazoa</taxon>
        <taxon>Spiralia</taxon>
        <taxon>Lophotrochozoa</taxon>
        <taxon>Annelida</taxon>
        <taxon>Polychaeta</taxon>
        <taxon>Sedentaria</taxon>
        <taxon>Canalipalpata</taxon>
        <taxon>Terebellida</taxon>
        <taxon>Terebelliformia</taxon>
        <taxon>Alvinellidae</taxon>
        <taxon>Paralvinella</taxon>
    </lineage>
</organism>
<dbReference type="CDD" id="cd11304">
    <property type="entry name" value="Cadherin_repeat"/>
    <property type="match status" value="10"/>
</dbReference>
<keyword evidence="5" id="KW-0677">Repeat</keyword>
<dbReference type="FunFam" id="2.60.40.60:FF:000081">
    <property type="entry name" value="protocadherin Fat 4"/>
    <property type="match status" value="1"/>
</dbReference>
<proteinExistence type="predicted"/>
<dbReference type="PANTHER" id="PTHR24026">
    <property type="entry name" value="FAT ATYPICAL CADHERIN-RELATED"/>
    <property type="match status" value="1"/>
</dbReference>
<dbReference type="FunFam" id="2.60.40.60:FF:000066">
    <property type="entry name" value="FAT atypical cadherin 1"/>
    <property type="match status" value="1"/>
</dbReference>
<evidence type="ECO:0000256" key="11">
    <source>
        <dbReference type="ARBA" id="ARBA00023180"/>
    </source>
</evidence>
<dbReference type="SMART" id="SM00112">
    <property type="entry name" value="CA"/>
    <property type="match status" value="9"/>
</dbReference>
<comment type="caution">
    <text evidence="15">The sequence shown here is derived from an EMBL/GenBank/DDBJ whole genome shotgun (WGS) entry which is preliminary data.</text>
</comment>
<dbReference type="Proteomes" id="UP001208570">
    <property type="component" value="Unassembled WGS sequence"/>
</dbReference>
<sequence>MAAVLRNAMGHVRSTVMCETVLVFCVLVTLVQSMDVIPMTEDSFVFTQANYNASITEGAVGKSYVTPAMKMGIYVTDPTFSVRYKVINGDEDGMFKADERLIGDFCFLRLRLRTGSHLVINRELNDMYKLTIKARGDYGHNRKKFTSYTEVIVNVLDENDLSPIFFERSYEKRIPETTPLHASIVRVEASDADIGVNGEIYYSFAEKTDVFAIHPTNGIVYLTRPLSYSSEDVFELEVLAKDRGPAPWGYHRPSRANLRVEVVKVNFHSPKIQLQELPAVIEHGQLDSVYAILYVSDEDVGINGEISSIKIINGDPGGYFKLIKGDKEWEYNIEVARVLDREMDPNGFNLTIQAADKGSPKRITTEVIHVKLQDTNDQTPQFEQDDYSVSVDECVPASTPLLFVKATDTDYAKNAEIQYAIQSGNQFGWFAVNADTGLLYVKSALDAENKTSVELVVVAEDQANMGSRRVSHVNVNITIVDCNDNEPVFMNPQPVDVEINEGQPVGSEVLQIKAYDLDMGENGYLSYSIANPEGLPFDIDHFTGKIITKEVLDYEYMRRMYKLQVRASDWGTPFRRESEIVVTIRLNDINDNKPHFEKVDCKGYVSRDAPVGTSLVVIPAIDFEVTNIISYAISSGNEDNCFEIISSNGELRTNCPFERKRKNMYSLGVTATDGINTAEPTYVNLTLVNSRNKLLANGYSSITCQDTDVSKDLARLLSQATENNARHDIPHTSDVPFLKNVHSPRFPPSLPSSIIVTEGRPVGDTIISLKAMDGDQGYNGRLVYVIASGNVDDVFTMNTYSGDLVVLSEIDREKREQYTLNISVSDMGSPPKSTYKILEIHVDDVNDNSPVFEKTEYSVVIREDRPINSTILRVVATDADDGMNAQMVYSILTDVTQFSIDASTGEISVKRVLDREEQPEYVLHIQAVDQSPDKPLTSVVPVTITLTDINDNSPKFQLERYHVRAREDLPVGTVVVTIQADDPDDGKGGEVRYALLDGMGDKFEIDRITGTIRIAQELDFEAKQLYNITARAKDRGDHSLSTRCEIIIEVVDVNENLYPPSFADFVFQGRVKENEPVNTIVMQLIAVDNDAKKNPLATSKDYDITYSIRNGSGLGLFTVDSRVQSPLSVVASLNGTLGCHLPGDALCNEQFMDHVCAITSGDMSVVADHSLGLVVYSEEIRLCLNWIVLKLTQRSGVRRWVLPKTPRVLMPPSEVELASLVGLCGGLDSTGRFDMFVYLDIEARLRLLSLTAVKVQHAIFCPLAAHIALSVVVT</sequence>
<evidence type="ECO:0000313" key="16">
    <source>
        <dbReference type="Proteomes" id="UP001208570"/>
    </source>
</evidence>
<keyword evidence="3" id="KW-0812">Transmembrane</keyword>
<evidence type="ECO:0000256" key="10">
    <source>
        <dbReference type="ARBA" id="ARBA00023157"/>
    </source>
</evidence>
<keyword evidence="16" id="KW-1185">Reference proteome</keyword>
<protein>
    <recommendedName>
        <fullName evidence="14">Cadherin domain-containing protein</fullName>
    </recommendedName>
</protein>
<dbReference type="GO" id="GO:0048731">
    <property type="term" value="P:system development"/>
    <property type="evidence" value="ECO:0007669"/>
    <property type="project" value="UniProtKB-ARBA"/>
</dbReference>
<feature type="domain" description="Cadherin" evidence="14">
    <location>
        <begin position="383"/>
        <end position="489"/>
    </location>
</feature>
<accession>A0AAD9JMT6</accession>
<feature type="domain" description="Cadherin" evidence="14">
    <location>
        <begin position="1063"/>
        <end position="1134"/>
    </location>
</feature>
<feature type="chain" id="PRO_5042123168" description="Cadherin domain-containing protein" evidence="13">
    <location>
        <begin position="34"/>
        <end position="1274"/>
    </location>
</feature>
<evidence type="ECO:0000256" key="7">
    <source>
        <dbReference type="ARBA" id="ARBA00022889"/>
    </source>
</evidence>
<evidence type="ECO:0000256" key="6">
    <source>
        <dbReference type="ARBA" id="ARBA00022837"/>
    </source>
</evidence>
<dbReference type="InterPro" id="IPR002126">
    <property type="entry name" value="Cadherin-like_dom"/>
</dbReference>
<keyword evidence="11" id="KW-0325">Glycoprotein</keyword>
<dbReference type="GO" id="GO:0048729">
    <property type="term" value="P:tissue morphogenesis"/>
    <property type="evidence" value="ECO:0007669"/>
    <property type="project" value="UniProtKB-ARBA"/>
</dbReference>
<evidence type="ECO:0000313" key="15">
    <source>
        <dbReference type="EMBL" id="KAK2155345.1"/>
    </source>
</evidence>
<dbReference type="Gene3D" id="2.60.40.60">
    <property type="entry name" value="Cadherins"/>
    <property type="match status" value="10"/>
</dbReference>
<evidence type="ECO:0000256" key="5">
    <source>
        <dbReference type="ARBA" id="ARBA00022737"/>
    </source>
</evidence>
<feature type="domain" description="Cadherin" evidence="14">
    <location>
        <begin position="166"/>
        <end position="272"/>
    </location>
</feature>
<evidence type="ECO:0000256" key="9">
    <source>
        <dbReference type="ARBA" id="ARBA00023136"/>
    </source>
</evidence>
<dbReference type="SUPFAM" id="SSF49313">
    <property type="entry name" value="Cadherin-like"/>
    <property type="match status" value="10"/>
</dbReference>
<dbReference type="GO" id="GO:0005509">
    <property type="term" value="F:calcium ion binding"/>
    <property type="evidence" value="ECO:0007669"/>
    <property type="project" value="UniProtKB-UniRule"/>
</dbReference>
<dbReference type="PANTHER" id="PTHR24026:SF126">
    <property type="entry name" value="PROTOCADHERIN FAT 4"/>
    <property type="match status" value="1"/>
</dbReference>
<dbReference type="PROSITE" id="PS50268">
    <property type="entry name" value="CADHERIN_2"/>
    <property type="match status" value="10"/>
</dbReference>
<gene>
    <name evidence="15" type="ORF">LSH36_242g04003</name>
</gene>
<evidence type="ECO:0000256" key="1">
    <source>
        <dbReference type="ARBA" id="ARBA00004167"/>
    </source>
</evidence>
<evidence type="ECO:0000259" key="14">
    <source>
        <dbReference type="PROSITE" id="PS50268"/>
    </source>
</evidence>
<feature type="domain" description="Cadherin" evidence="14">
    <location>
        <begin position="280"/>
        <end position="382"/>
    </location>
</feature>
<reference evidence="15" key="1">
    <citation type="journal article" date="2023" name="Mol. Biol. Evol.">
        <title>Third-Generation Sequencing Reveals the Adaptive Role of the Epigenome in Three Deep-Sea Polychaetes.</title>
        <authorList>
            <person name="Perez M."/>
            <person name="Aroh O."/>
            <person name="Sun Y."/>
            <person name="Lan Y."/>
            <person name="Juniper S.K."/>
            <person name="Young C.R."/>
            <person name="Angers B."/>
            <person name="Qian P.Y."/>
        </authorList>
    </citation>
    <scope>NUCLEOTIDE SEQUENCE</scope>
    <source>
        <strain evidence="15">P08H-3</strain>
    </source>
</reference>
<dbReference type="AlphaFoldDB" id="A0AAD9JMT6"/>
<dbReference type="GO" id="GO:0007156">
    <property type="term" value="P:homophilic cell adhesion via plasma membrane adhesion molecules"/>
    <property type="evidence" value="ECO:0007669"/>
    <property type="project" value="InterPro"/>
</dbReference>
<feature type="domain" description="Cadherin" evidence="14">
    <location>
        <begin position="47"/>
        <end position="165"/>
    </location>
</feature>
<dbReference type="InterPro" id="IPR020894">
    <property type="entry name" value="Cadherin_CS"/>
</dbReference>
<keyword evidence="6 12" id="KW-0106">Calcium</keyword>
<keyword evidence="7" id="KW-0130">Cell adhesion</keyword>
<dbReference type="FunFam" id="2.60.40.60:FF:000039">
    <property type="entry name" value="FAT atypical cadherin 3"/>
    <property type="match status" value="1"/>
</dbReference>
<feature type="domain" description="Cadherin" evidence="14">
    <location>
        <begin position="491"/>
        <end position="596"/>
    </location>
</feature>